<evidence type="ECO:0000256" key="5">
    <source>
        <dbReference type="ARBA" id="ARBA00023049"/>
    </source>
</evidence>
<dbReference type="RefSeq" id="WP_039741440.1">
    <property type="nucleotide sequence ID" value="NZ_JTCM02000065.1"/>
</dbReference>
<organism evidence="7 8">
    <name type="scientific">Hassallia byssoidea VB512170</name>
    <dbReference type="NCBI Taxonomy" id="1304833"/>
    <lineage>
        <taxon>Bacteria</taxon>
        <taxon>Bacillati</taxon>
        <taxon>Cyanobacteriota</taxon>
        <taxon>Cyanophyceae</taxon>
        <taxon>Nostocales</taxon>
        <taxon>Tolypothrichaceae</taxon>
        <taxon>Hassallia</taxon>
    </lineage>
</organism>
<dbReference type="InterPro" id="IPR028090">
    <property type="entry name" value="JAB_dom_prok"/>
</dbReference>
<evidence type="ECO:0000256" key="4">
    <source>
        <dbReference type="ARBA" id="ARBA00022833"/>
    </source>
</evidence>
<protein>
    <recommendedName>
        <fullName evidence="6">JAB domain-containing protein</fullName>
    </recommendedName>
</protein>
<feature type="domain" description="JAB" evidence="6">
    <location>
        <begin position="89"/>
        <end position="174"/>
    </location>
</feature>
<keyword evidence="2" id="KW-0479">Metal-binding</keyword>
<keyword evidence="3" id="KW-0378">Hydrolase</keyword>
<evidence type="ECO:0000313" key="8">
    <source>
        <dbReference type="Proteomes" id="UP000031549"/>
    </source>
</evidence>
<dbReference type="EMBL" id="JTCM02000065">
    <property type="protein sequence ID" value="NEU75320.1"/>
    <property type="molecule type" value="Genomic_DNA"/>
</dbReference>
<accession>A0A846HFB1</accession>
<evidence type="ECO:0000313" key="7">
    <source>
        <dbReference type="EMBL" id="NEU75320.1"/>
    </source>
</evidence>
<dbReference type="GO" id="GO:0046872">
    <property type="term" value="F:metal ion binding"/>
    <property type="evidence" value="ECO:0007669"/>
    <property type="project" value="UniProtKB-KW"/>
</dbReference>
<dbReference type="GO" id="GO:0006508">
    <property type="term" value="P:proteolysis"/>
    <property type="evidence" value="ECO:0007669"/>
    <property type="project" value="UniProtKB-KW"/>
</dbReference>
<evidence type="ECO:0000256" key="3">
    <source>
        <dbReference type="ARBA" id="ARBA00022801"/>
    </source>
</evidence>
<proteinExistence type="predicted"/>
<keyword evidence="1" id="KW-0645">Protease</keyword>
<comment type="caution">
    <text evidence="7">The sequence shown here is derived from an EMBL/GenBank/DDBJ whole genome shotgun (WGS) entry which is preliminary data.</text>
</comment>
<keyword evidence="5" id="KW-0482">Metalloprotease</keyword>
<gene>
    <name evidence="7" type="ORF">PI95_022875</name>
</gene>
<dbReference type="Pfam" id="PF14464">
    <property type="entry name" value="Prok-JAB"/>
    <property type="match status" value="1"/>
</dbReference>
<keyword evidence="8" id="KW-1185">Reference proteome</keyword>
<evidence type="ECO:0000256" key="1">
    <source>
        <dbReference type="ARBA" id="ARBA00022670"/>
    </source>
</evidence>
<sequence>MNNLFISYNYAVSHNLPPKSQKLQEYWLASDGVYARSHRPELEICLQIAHTHIAGLAQIQPYFKLNVPKVPASIITDIINAARINPHQEILFYLGVVNSQWWCHTPAQEASSTHVRWAKPRQGRSLENTNLRYSQTLVEIHSHGCMRAIPSNQDNQEESGKFRIFGIIGTVDKKPTIYTRVGAYNHFLEIDPNLIFEL</sequence>
<name>A0A846HFB1_9CYAN</name>
<dbReference type="GO" id="GO:0008237">
    <property type="term" value="F:metallopeptidase activity"/>
    <property type="evidence" value="ECO:0007669"/>
    <property type="project" value="UniProtKB-KW"/>
</dbReference>
<evidence type="ECO:0000259" key="6">
    <source>
        <dbReference type="Pfam" id="PF14464"/>
    </source>
</evidence>
<dbReference type="AlphaFoldDB" id="A0A846HFB1"/>
<evidence type="ECO:0000256" key="2">
    <source>
        <dbReference type="ARBA" id="ARBA00022723"/>
    </source>
</evidence>
<keyword evidence="4" id="KW-0862">Zinc</keyword>
<dbReference type="Proteomes" id="UP000031549">
    <property type="component" value="Unassembled WGS sequence"/>
</dbReference>
<reference evidence="7 8" key="1">
    <citation type="journal article" date="2015" name="Genome Announc.">
        <title>Draft Genome Sequence of Cyanobacterium Hassallia byssoidea Strain VB512170, Isolated from Monuments in India.</title>
        <authorList>
            <person name="Singh D."/>
            <person name="Chandrababunaidu M.M."/>
            <person name="Panda A."/>
            <person name="Sen D."/>
            <person name="Bhattacharyya S."/>
            <person name="Adhikary S.P."/>
            <person name="Tripathy S."/>
        </authorList>
    </citation>
    <scope>NUCLEOTIDE SEQUENCE [LARGE SCALE GENOMIC DNA]</scope>
    <source>
        <strain evidence="7 8">VB512170</strain>
    </source>
</reference>